<feature type="compositionally biased region" description="Low complexity" evidence="2">
    <location>
        <begin position="249"/>
        <end position="259"/>
    </location>
</feature>
<feature type="domain" description="C2H2-type" evidence="3">
    <location>
        <begin position="161"/>
        <end position="188"/>
    </location>
</feature>
<dbReference type="GO" id="GO:0008270">
    <property type="term" value="F:zinc ion binding"/>
    <property type="evidence" value="ECO:0007669"/>
    <property type="project" value="UniProtKB-KW"/>
</dbReference>
<feature type="region of interest" description="Disordered" evidence="2">
    <location>
        <begin position="372"/>
        <end position="393"/>
    </location>
</feature>
<gene>
    <name evidence="4" type="ORF">WMY93_015329</name>
</gene>
<evidence type="ECO:0000313" key="5">
    <source>
        <dbReference type="Proteomes" id="UP001460270"/>
    </source>
</evidence>
<feature type="compositionally biased region" description="Basic and acidic residues" evidence="2">
    <location>
        <begin position="194"/>
        <end position="219"/>
    </location>
</feature>
<feature type="compositionally biased region" description="Acidic residues" evidence="2">
    <location>
        <begin position="376"/>
        <end position="392"/>
    </location>
</feature>
<feature type="compositionally biased region" description="Basic and acidic residues" evidence="2">
    <location>
        <begin position="239"/>
        <end position="248"/>
    </location>
</feature>
<accession>A0AAW0NQW3</accession>
<evidence type="ECO:0000256" key="1">
    <source>
        <dbReference type="PROSITE-ProRule" id="PRU00042"/>
    </source>
</evidence>
<comment type="caution">
    <text evidence="4">The sequence shown here is derived from an EMBL/GenBank/DDBJ whole genome shotgun (WGS) entry which is preliminary data.</text>
</comment>
<keyword evidence="1" id="KW-0862">Zinc</keyword>
<dbReference type="PROSITE" id="PS50157">
    <property type="entry name" value="ZINC_FINGER_C2H2_2"/>
    <property type="match status" value="1"/>
</dbReference>
<dbReference type="PROSITE" id="PS00028">
    <property type="entry name" value="ZINC_FINGER_C2H2_1"/>
    <property type="match status" value="1"/>
</dbReference>
<dbReference type="Proteomes" id="UP001460270">
    <property type="component" value="Unassembled WGS sequence"/>
</dbReference>
<keyword evidence="5" id="KW-1185">Reference proteome</keyword>
<feature type="region of interest" description="Disordered" evidence="2">
    <location>
        <begin position="331"/>
        <end position="360"/>
    </location>
</feature>
<sequence>MAQGRLRRLWFPGHQGPDNLYYQSNKAAKVDEEVDESPEEVTDDENFPSDGSCSCFSLDLEELFLSDIVLVLFHSLDLEELKSSMQQLQMYYVPETLEELCPVQAPNCVSRLMFGSSHLRGGPPRAHCAPCWRGLEPCDLRRTLRKSSERLKERPRFGRTFTCDDCGFVFSCEKLLIEHILTCTNRKNLPQVREPGRDQSRDPGRDLSRDQARIYHTDTESSPEPARVKTEPGSVSVKAEPDEPESSRSQRNQDQSQDQDQSKAKRIKLEPGLDQDQDQDHEQDCRCELCGLELKGQDLSGHYLSDHTSHMCACGRCGQVLIKGRQLQEHAQSCGHNPDQNQDRDQDLNQDLSQGPAQDLPLDHSQEIVELQENPENQEEESEEEDHEEEELEACHLLEPTPASHWPAWFLQRSHWTSLGDVTSVESVGVASSSDVIFENITRSTPSTNSSPV</sequence>
<reference evidence="5" key="1">
    <citation type="submission" date="2024-04" db="EMBL/GenBank/DDBJ databases">
        <title>Salinicola lusitanus LLJ914,a marine bacterium isolated from the Okinawa Trough.</title>
        <authorList>
            <person name="Li J."/>
        </authorList>
    </citation>
    <scope>NUCLEOTIDE SEQUENCE [LARGE SCALE GENOMIC DNA]</scope>
</reference>
<feature type="region of interest" description="Disordered" evidence="2">
    <location>
        <begin position="190"/>
        <end position="264"/>
    </location>
</feature>
<protein>
    <recommendedName>
        <fullName evidence="3">C2H2-type domain-containing protein</fullName>
    </recommendedName>
</protein>
<organism evidence="4 5">
    <name type="scientific">Mugilogobius chulae</name>
    <name type="common">yellowstripe goby</name>
    <dbReference type="NCBI Taxonomy" id="88201"/>
    <lineage>
        <taxon>Eukaryota</taxon>
        <taxon>Metazoa</taxon>
        <taxon>Chordata</taxon>
        <taxon>Craniata</taxon>
        <taxon>Vertebrata</taxon>
        <taxon>Euteleostomi</taxon>
        <taxon>Actinopterygii</taxon>
        <taxon>Neopterygii</taxon>
        <taxon>Teleostei</taxon>
        <taxon>Neoteleostei</taxon>
        <taxon>Acanthomorphata</taxon>
        <taxon>Gobiaria</taxon>
        <taxon>Gobiiformes</taxon>
        <taxon>Gobioidei</taxon>
        <taxon>Gobiidae</taxon>
        <taxon>Gobionellinae</taxon>
        <taxon>Mugilogobius</taxon>
    </lineage>
</organism>
<dbReference type="AlphaFoldDB" id="A0AAW0NQW3"/>
<evidence type="ECO:0000313" key="4">
    <source>
        <dbReference type="EMBL" id="KAK7906717.1"/>
    </source>
</evidence>
<keyword evidence="1" id="KW-0479">Metal-binding</keyword>
<dbReference type="EMBL" id="JBBPFD010000011">
    <property type="protein sequence ID" value="KAK7906717.1"/>
    <property type="molecule type" value="Genomic_DNA"/>
</dbReference>
<evidence type="ECO:0000259" key="3">
    <source>
        <dbReference type="PROSITE" id="PS50157"/>
    </source>
</evidence>
<keyword evidence="1" id="KW-0863">Zinc-finger</keyword>
<dbReference type="InterPro" id="IPR013087">
    <property type="entry name" value="Znf_C2H2_type"/>
</dbReference>
<name>A0AAW0NQW3_9GOBI</name>
<proteinExistence type="predicted"/>
<evidence type="ECO:0000256" key="2">
    <source>
        <dbReference type="SAM" id="MobiDB-lite"/>
    </source>
</evidence>